<dbReference type="InterPro" id="IPR009716">
    <property type="entry name" value="Ferroportin-1"/>
</dbReference>
<keyword evidence="7" id="KW-0406">Ion transport</keyword>
<evidence type="ECO:0000256" key="3">
    <source>
        <dbReference type="ARBA" id="ARBA00022448"/>
    </source>
</evidence>
<feature type="transmembrane region" description="Helical" evidence="7">
    <location>
        <begin position="78"/>
        <end position="99"/>
    </location>
</feature>
<keyword evidence="6 7" id="KW-0472">Membrane</keyword>
<feature type="transmembrane region" description="Helical" evidence="7">
    <location>
        <begin position="312"/>
        <end position="332"/>
    </location>
</feature>
<keyword evidence="5 7" id="KW-1133">Transmembrane helix</keyword>
<dbReference type="PANTHER" id="PTHR11660:SF57">
    <property type="entry name" value="SOLUTE CARRIER FAMILY 40 MEMBER"/>
    <property type="match status" value="1"/>
</dbReference>
<evidence type="ECO:0000256" key="6">
    <source>
        <dbReference type="ARBA" id="ARBA00023136"/>
    </source>
</evidence>
<evidence type="ECO:0000256" key="4">
    <source>
        <dbReference type="ARBA" id="ARBA00022692"/>
    </source>
</evidence>
<keyword evidence="3 7" id="KW-0813">Transport</keyword>
<reference evidence="8" key="1">
    <citation type="journal article" date="2020" name="Stud. Mycol.">
        <title>101 Dothideomycetes genomes: a test case for predicting lifestyles and emergence of pathogens.</title>
        <authorList>
            <person name="Haridas S."/>
            <person name="Albert R."/>
            <person name="Binder M."/>
            <person name="Bloem J."/>
            <person name="Labutti K."/>
            <person name="Salamov A."/>
            <person name="Andreopoulos B."/>
            <person name="Baker S."/>
            <person name="Barry K."/>
            <person name="Bills G."/>
            <person name="Bluhm B."/>
            <person name="Cannon C."/>
            <person name="Castanera R."/>
            <person name="Culley D."/>
            <person name="Daum C."/>
            <person name="Ezra D."/>
            <person name="Gonzalez J."/>
            <person name="Henrissat B."/>
            <person name="Kuo A."/>
            <person name="Liang C."/>
            <person name="Lipzen A."/>
            <person name="Lutzoni F."/>
            <person name="Magnuson J."/>
            <person name="Mondo S."/>
            <person name="Nolan M."/>
            <person name="Ohm R."/>
            <person name="Pangilinan J."/>
            <person name="Park H.-J."/>
            <person name="Ramirez L."/>
            <person name="Alfaro M."/>
            <person name="Sun H."/>
            <person name="Tritt A."/>
            <person name="Yoshinaga Y."/>
            <person name="Zwiers L.-H."/>
            <person name="Turgeon B."/>
            <person name="Goodwin S."/>
            <person name="Spatafora J."/>
            <person name="Crous P."/>
            <person name="Grigoriev I."/>
        </authorList>
    </citation>
    <scope>NUCLEOTIDE SEQUENCE</scope>
    <source>
        <strain evidence="8">Tuck. ex Michener</strain>
    </source>
</reference>
<dbReference type="EMBL" id="ML991814">
    <property type="protein sequence ID" value="KAF2232561.1"/>
    <property type="molecule type" value="Genomic_DNA"/>
</dbReference>
<feature type="transmembrane region" description="Helical" evidence="7">
    <location>
        <begin position="252"/>
        <end position="274"/>
    </location>
</feature>
<feature type="transmembrane region" description="Helical" evidence="7">
    <location>
        <begin position="156"/>
        <end position="174"/>
    </location>
</feature>
<dbReference type="Pfam" id="PF06963">
    <property type="entry name" value="FPN1"/>
    <property type="match status" value="1"/>
</dbReference>
<organism evidence="8 9">
    <name type="scientific">Viridothelium virens</name>
    <name type="common">Speckled blister lichen</name>
    <name type="synonym">Trypethelium virens</name>
    <dbReference type="NCBI Taxonomy" id="1048519"/>
    <lineage>
        <taxon>Eukaryota</taxon>
        <taxon>Fungi</taxon>
        <taxon>Dikarya</taxon>
        <taxon>Ascomycota</taxon>
        <taxon>Pezizomycotina</taxon>
        <taxon>Dothideomycetes</taxon>
        <taxon>Dothideomycetes incertae sedis</taxon>
        <taxon>Trypetheliales</taxon>
        <taxon>Trypetheliaceae</taxon>
        <taxon>Viridothelium</taxon>
    </lineage>
</organism>
<dbReference type="GO" id="GO:0016020">
    <property type="term" value="C:membrane"/>
    <property type="evidence" value="ECO:0007669"/>
    <property type="project" value="UniProtKB-SubCell"/>
</dbReference>
<feature type="transmembrane region" description="Helical" evidence="7">
    <location>
        <begin position="25"/>
        <end position="48"/>
    </location>
</feature>
<evidence type="ECO:0000256" key="7">
    <source>
        <dbReference type="RuleBase" id="RU365065"/>
    </source>
</evidence>
<keyword evidence="4 7" id="KW-0812">Transmembrane</keyword>
<dbReference type="PANTHER" id="PTHR11660">
    <property type="entry name" value="SOLUTE CARRIER FAMILY 40 MEMBER"/>
    <property type="match status" value="1"/>
</dbReference>
<evidence type="ECO:0000313" key="8">
    <source>
        <dbReference type="EMBL" id="KAF2232561.1"/>
    </source>
</evidence>
<dbReference type="GO" id="GO:0005381">
    <property type="term" value="F:iron ion transmembrane transporter activity"/>
    <property type="evidence" value="ECO:0007669"/>
    <property type="project" value="UniProtKB-UniRule"/>
</dbReference>
<evidence type="ECO:0000256" key="5">
    <source>
        <dbReference type="ARBA" id="ARBA00022989"/>
    </source>
</evidence>
<evidence type="ECO:0000256" key="2">
    <source>
        <dbReference type="ARBA" id="ARBA00006279"/>
    </source>
</evidence>
<dbReference type="CDD" id="cd17480">
    <property type="entry name" value="MFS_SLC40A1_like"/>
    <property type="match status" value="1"/>
</dbReference>
<dbReference type="InterPro" id="IPR036259">
    <property type="entry name" value="MFS_trans_sf"/>
</dbReference>
<dbReference type="AlphaFoldDB" id="A0A6A6H3W1"/>
<gene>
    <name evidence="8" type="ORF">EV356DRAFT_525114</name>
</gene>
<comment type="caution">
    <text evidence="7">Lacks conserved residue(s) required for the propagation of feature annotation.</text>
</comment>
<proteinExistence type="inferred from homology"/>
<accession>A0A6A6H3W1</accession>
<evidence type="ECO:0000256" key="1">
    <source>
        <dbReference type="ARBA" id="ARBA00004141"/>
    </source>
</evidence>
<comment type="function">
    <text evidence="7">May be involved in iron transport and iron homeostasis.</text>
</comment>
<evidence type="ECO:0000313" key="9">
    <source>
        <dbReference type="Proteomes" id="UP000800092"/>
    </source>
</evidence>
<dbReference type="OrthoDB" id="648861at2759"/>
<keyword evidence="9" id="KW-1185">Reference proteome</keyword>
<comment type="similarity">
    <text evidence="2 7">Belongs to the ferroportin (FP) (TC 2.A.100) family. SLC40A subfamily.</text>
</comment>
<protein>
    <recommendedName>
        <fullName evidence="7">Solute carrier family 40 member</fullName>
    </recommendedName>
</protein>
<dbReference type="Proteomes" id="UP000800092">
    <property type="component" value="Unassembled WGS sequence"/>
</dbReference>
<feature type="transmembrane region" description="Helical" evidence="7">
    <location>
        <begin position="406"/>
        <end position="427"/>
    </location>
</feature>
<comment type="subcellular location">
    <subcellularLocation>
        <location evidence="1 7">Membrane</location>
        <topology evidence="1 7">Multi-pass membrane protein</topology>
    </subcellularLocation>
</comment>
<sequence>MPCALTYRLYVSHFLSTWNSRMFEFGAVLFLAAIYPGTLTPMSIYALARSGSAVLLSPAVGRIIDTKNRLSVVRFSIVAQRLSVISSCVIFYLMASHIITGSQGMKASLAGVTLLAGLEKLCSVMNLVSVERDWVVVISGEDESARRILNARMRRIDLFCKLLGPLVISLINAGSFRIAILITLVMNTISIPIEYFTISTVFRLVPSLRRSQASRNDQEVASDLRRSLPLYFKSLISQILFYFRHPALHPSFALALLYFTVLSFSGQMLTFLLFSGYTSAIVGATRTISTIFELSATWIAPRVIKKIGAVRAGSWFLNWQMICLAAGVSLFWTLHGRIAAVSSLVASVALSRVGLWGFDLSAQMIVQEQVEDNQRGAFSTTEALFQNLFELLSYVSTLIFSRPDQFKWPVIISTTTVYMAGGLYTLYVRKQRGHLLHFNNLMKGKQWHSTEEAV</sequence>
<dbReference type="SUPFAM" id="SSF103473">
    <property type="entry name" value="MFS general substrate transporter"/>
    <property type="match status" value="1"/>
</dbReference>
<name>A0A6A6H3W1_VIRVR</name>